<evidence type="ECO:0000313" key="1">
    <source>
        <dbReference type="EMBL" id="CAA9449560.1"/>
    </source>
</evidence>
<gene>
    <name evidence="1" type="ORF">AVDCRST_MAG58-853</name>
</gene>
<dbReference type="EMBL" id="CADCVF010000018">
    <property type="protein sequence ID" value="CAA9449560.1"/>
    <property type="molecule type" value="Genomic_DNA"/>
</dbReference>
<sequence>MVCLSVEVSGESGAFTVPVRATSIRRAAEFVASSFPGSEVRVIFPIDGDGFFTDDGDIEELGTAPLAG</sequence>
<proteinExistence type="predicted"/>
<accession>A0A6J4QW51</accession>
<organism evidence="1">
    <name type="scientific">uncultured Rubrobacteraceae bacterium</name>
    <dbReference type="NCBI Taxonomy" id="349277"/>
    <lineage>
        <taxon>Bacteria</taxon>
        <taxon>Bacillati</taxon>
        <taxon>Actinomycetota</taxon>
        <taxon>Rubrobacteria</taxon>
        <taxon>Rubrobacterales</taxon>
        <taxon>Rubrobacteraceae</taxon>
        <taxon>environmental samples</taxon>
    </lineage>
</organism>
<dbReference type="AlphaFoldDB" id="A0A6J4QW51"/>
<name>A0A6J4QW51_9ACTN</name>
<protein>
    <submittedName>
        <fullName evidence="1">Uncharacterized protein</fullName>
    </submittedName>
</protein>
<reference evidence="1" key="1">
    <citation type="submission" date="2020-02" db="EMBL/GenBank/DDBJ databases">
        <authorList>
            <person name="Meier V. D."/>
        </authorList>
    </citation>
    <scope>NUCLEOTIDE SEQUENCE</scope>
    <source>
        <strain evidence="1">AVDCRST_MAG58</strain>
    </source>
</reference>